<dbReference type="Proteomes" id="UP000616839">
    <property type="component" value="Unassembled WGS sequence"/>
</dbReference>
<protein>
    <submittedName>
        <fullName evidence="2">Uncharacterized protein</fullName>
    </submittedName>
</protein>
<dbReference type="AlphaFoldDB" id="A0A927K8Z0"/>
<keyword evidence="3" id="KW-1185">Reference proteome</keyword>
<proteinExistence type="predicted"/>
<evidence type="ECO:0000256" key="1">
    <source>
        <dbReference type="SAM" id="Phobius"/>
    </source>
</evidence>
<name>A0A927K8Z0_9ACTN</name>
<comment type="caution">
    <text evidence="2">The sequence shown here is derived from an EMBL/GenBank/DDBJ whole genome shotgun (WGS) entry which is preliminary data.</text>
</comment>
<feature type="transmembrane region" description="Helical" evidence="1">
    <location>
        <begin position="47"/>
        <end position="66"/>
    </location>
</feature>
<keyword evidence="1" id="KW-1133">Transmembrane helix</keyword>
<accession>A0A927K8Z0</accession>
<organism evidence="2 3">
    <name type="scientific">Nocardioides donggukensis</name>
    <dbReference type="NCBI Taxonomy" id="2774019"/>
    <lineage>
        <taxon>Bacteria</taxon>
        <taxon>Bacillati</taxon>
        <taxon>Actinomycetota</taxon>
        <taxon>Actinomycetes</taxon>
        <taxon>Propionibacteriales</taxon>
        <taxon>Nocardioidaceae</taxon>
        <taxon>Nocardioides</taxon>
    </lineage>
</organism>
<gene>
    <name evidence="2" type="ORF">IE331_09985</name>
</gene>
<dbReference type="EMBL" id="JACYXZ010000002">
    <property type="protein sequence ID" value="MBD8869951.1"/>
    <property type="molecule type" value="Genomic_DNA"/>
</dbReference>
<evidence type="ECO:0000313" key="2">
    <source>
        <dbReference type="EMBL" id="MBD8869951.1"/>
    </source>
</evidence>
<dbReference type="RefSeq" id="WP_192143001.1">
    <property type="nucleotide sequence ID" value="NZ_JACYXZ010000002.1"/>
</dbReference>
<sequence>MPAPGAASTPGGAVARGILRLVVLGGLAVLALSWAGPDEPLGNRRFLWGLAGLLLLLAAWGLVETLREVSRLVQRR</sequence>
<keyword evidence="1" id="KW-0472">Membrane</keyword>
<reference evidence="2" key="1">
    <citation type="submission" date="2020-09" db="EMBL/GenBank/DDBJ databases">
        <title>Nocardioides sp. strain MJB4 16S ribosomal RNA gene Genome sequencing and assembly.</title>
        <authorList>
            <person name="Kim I."/>
        </authorList>
    </citation>
    <scope>NUCLEOTIDE SEQUENCE</scope>
    <source>
        <strain evidence="2">MJB4</strain>
    </source>
</reference>
<evidence type="ECO:0000313" key="3">
    <source>
        <dbReference type="Proteomes" id="UP000616839"/>
    </source>
</evidence>
<keyword evidence="1" id="KW-0812">Transmembrane</keyword>
<feature type="transmembrane region" description="Helical" evidence="1">
    <location>
        <begin position="18"/>
        <end position="35"/>
    </location>
</feature>